<organism evidence="1 2">
    <name type="scientific">Ajellomyces capsulatus (strain H143)</name>
    <name type="common">Darling's disease fungus</name>
    <name type="synonym">Histoplasma capsulatum</name>
    <dbReference type="NCBI Taxonomy" id="544712"/>
    <lineage>
        <taxon>Eukaryota</taxon>
        <taxon>Fungi</taxon>
        <taxon>Dikarya</taxon>
        <taxon>Ascomycota</taxon>
        <taxon>Pezizomycotina</taxon>
        <taxon>Eurotiomycetes</taxon>
        <taxon>Eurotiomycetidae</taxon>
        <taxon>Onygenales</taxon>
        <taxon>Ajellomycetaceae</taxon>
        <taxon>Histoplasma</taxon>
    </lineage>
</organism>
<dbReference type="Proteomes" id="UP000002624">
    <property type="component" value="Unassembled WGS sequence"/>
</dbReference>
<evidence type="ECO:0000313" key="2">
    <source>
        <dbReference type="Proteomes" id="UP000002624"/>
    </source>
</evidence>
<sequence>MALPSLPIPHQLFIFQLLEERTEHEQAPTFGGRLPTSKLFPEPPSIILSYLGYLHVILSAFQRLERLSNTIFTPFPEQHHANFPNNTSIMATTTAPPQDLKVDKTADFGDDVKTEDERIDVEAIAELWEKYNLNGTPYVF</sequence>
<dbReference type="OMA" id="PEQHHAN"/>
<dbReference type="AlphaFoldDB" id="C6H543"/>
<protein>
    <submittedName>
        <fullName evidence="1">Protein kinase</fullName>
    </submittedName>
</protein>
<dbReference type="GO" id="GO:0016301">
    <property type="term" value="F:kinase activity"/>
    <property type="evidence" value="ECO:0007669"/>
    <property type="project" value="UniProtKB-KW"/>
</dbReference>
<accession>C6H543</accession>
<name>C6H543_AJECH</name>
<keyword evidence="1" id="KW-0808">Transferase</keyword>
<evidence type="ECO:0000313" key="1">
    <source>
        <dbReference type="EMBL" id="EER44785.1"/>
    </source>
</evidence>
<proteinExistence type="predicted"/>
<keyword evidence="1" id="KW-0418">Kinase</keyword>
<gene>
    <name evidence="1" type="ORF">HCDG_00364</name>
</gene>
<reference evidence="2" key="1">
    <citation type="submission" date="2009-05" db="EMBL/GenBank/DDBJ databases">
        <title>The genome sequence of Ajellomyces capsulatus strain H143.</title>
        <authorList>
            <person name="Champion M."/>
            <person name="Cuomo C.A."/>
            <person name="Ma L.-J."/>
            <person name="Henn M.R."/>
            <person name="Sil A."/>
            <person name="Goldman B."/>
            <person name="Young S.K."/>
            <person name="Kodira C.D."/>
            <person name="Zeng Q."/>
            <person name="Koehrsen M."/>
            <person name="Alvarado L."/>
            <person name="Berlin A.M."/>
            <person name="Borenstein D."/>
            <person name="Chen Z."/>
            <person name="Engels R."/>
            <person name="Freedman E."/>
            <person name="Gellesch M."/>
            <person name="Goldberg J."/>
            <person name="Griggs A."/>
            <person name="Gujja S."/>
            <person name="Heiman D.I."/>
            <person name="Hepburn T.A."/>
            <person name="Howarth C."/>
            <person name="Jen D."/>
            <person name="Larson L."/>
            <person name="Lewis B."/>
            <person name="Mehta T."/>
            <person name="Park D."/>
            <person name="Pearson M."/>
            <person name="Roberts A."/>
            <person name="Saif S."/>
            <person name="Shea T.D."/>
            <person name="Shenoy N."/>
            <person name="Sisk P."/>
            <person name="Stolte C."/>
            <person name="Sykes S."/>
            <person name="Walk T."/>
            <person name="White J."/>
            <person name="Yandava C."/>
            <person name="Klein B."/>
            <person name="McEwen J.G."/>
            <person name="Puccia R."/>
            <person name="Goldman G.H."/>
            <person name="Felipe M.S."/>
            <person name="Nino-Vega G."/>
            <person name="San-Blas G."/>
            <person name="Taylor J.W."/>
            <person name="Mendoza L."/>
            <person name="Galagan J.E."/>
            <person name="Nusbaum C."/>
            <person name="Birren B.W."/>
        </authorList>
    </citation>
    <scope>NUCLEOTIDE SEQUENCE [LARGE SCALE GENOMIC DNA]</scope>
    <source>
        <strain evidence="2">H143</strain>
    </source>
</reference>
<dbReference type="HOGENOM" id="CLU_2072447_0_0_1"/>
<dbReference type="VEuPathDB" id="FungiDB:HCDG_00364"/>
<dbReference type="EMBL" id="GG692419">
    <property type="protein sequence ID" value="EER44785.1"/>
    <property type="molecule type" value="Genomic_DNA"/>
</dbReference>